<keyword evidence="3" id="KW-1185">Reference proteome</keyword>
<evidence type="ECO:0000313" key="2">
    <source>
        <dbReference type="EMBL" id="KAK0628703.1"/>
    </source>
</evidence>
<feature type="compositionally biased region" description="Low complexity" evidence="1">
    <location>
        <begin position="65"/>
        <end position="76"/>
    </location>
</feature>
<feature type="region of interest" description="Disordered" evidence="1">
    <location>
        <begin position="955"/>
        <end position="1055"/>
    </location>
</feature>
<feature type="compositionally biased region" description="Polar residues" evidence="1">
    <location>
        <begin position="619"/>
        <end position="644"/>
    </location>
</feature>
<dbReference type="AlphaFoldDB" id="A0AA40C913"/>
<gene>
    <name evidence="2" type="ORF">B0T17DRAFT_588749</name>
</gene>
<accession>A0AA40C913</accession>
<reference evidence="2" key="1">
    <citation type="submission" date="2023-06" db="EMBL/GenBank/DDBJ databases">
        <title>Genome-scale phylogeny and comparative genomics of the fungal order Sordariales.</title>
        <authorList>
            <consortium name="Lawrence Berkeley National Laboratory"/>
            <person name="Hensen N."/>
            <person name="Bonometti L."/>
            <person name="Westerberg I."/>
            <person name="Brannstrom I.O."/>
            <person name="Guillou S."/>
            <person name="Cros-Aarteil S."/>
            <person name="Calhoun S."/>
            <person name="Haridas S."/>
            <person name="Kuo A."/>
            <person name="Mondo S."/>
            <person name="Pangilinan J."/>
            <person name="Riley R."/>
            <person name="LaButti K."/>
            <person name="Andreopoulos B."/>
            <person name="Lipzen A."/>
            <person name="Chen C."/>
            <person name="Yanf M."/>
            <person name="Daum C."/>
            <person name="Ng V."/>
            <person name="Clum A."/>
            <person name="Steindorff A."/>
            <person name="Ohm R."/>
            <person name="Martin F."/>
            <person name="Silar P."/>
            <person name="Natvig D."/>
            <person name="Lalanne C."/>
            <person name="Gautier V."/>
            <person name="Ament-velasquez S.L."/>
            <person name="Kruys A."/>
            <person name="Hutchinson M.I."/>
            <person name="Powell A.J."/>
            <person name="Barry K."/>
            <person name="Miller A.N."/>
            <person name="Grigoriev I.V."/>
            <person name="Debuchy R."/>
            <person name="Gladieux P."/>
            <person name="Thoren M.H."/>
            <person name="Johannesson H."/>
        </authorList>
    </citation>
    <scope>NUCLEOTIDE SEQUENCE</scope>
    <source>
        <strain evidence="2">SMH3391-2</strain>
    </source>
</reference>
<feature type="region of interest" description="Disordered" evidence="1">
    <location>
        <begin position="861"/>
        <end position="909"/>
    </location>
</feature>
<dbReference type="EMBL" id="JAULSR010000002">
    <property type="protein sequence ID" value="KAK0628703.1"/>
    <property type="molecule type" value="Genomic_DNA"/>
</dbReference>
<evidence type="ECO:0000313" key="3">
    <source>
        <dbReference type="Proteomes" id="UP001174934"/>
    </source>
</evidence>
<evidence type="ECO:0000256" key="1">
    <source>
        <dbReference type="SAM" id="MobiDB-lite"/>
    </source>
</evidence>
<dbReference type="Proteomes" id="UP001174934">
    <property type="component" value="Unassembled WGS sequence"/>
</dbReference>
<feature type="region of interest" description="Disordered" evidence="1">
    <location>
        <begin position="1"/>
        <end position="130"/>
    </location>
</feature>
<feature type="compositionally biased region" description="Polar residues" evidence="1">
    <location>
        <begin position="536"/>
        <end position="547"/>
    </location>
</feature>
<feature type="compositionally biased region" description="Acidic residues" evidence="1">
    <location>
        <begin position="77"/>
        <end position="86"/>
    </location>
</feature>
<feature type="region of interest" description="Disordered" evidence="1">
    <location>
        <begin position="530"/>
        <end position="650"/>
    </location>
</feature>
<sequence>MGNTQSTTELPRKQSHKLSKPRTGNPTTTTAAGLLSPSALSSFSNSTRRFSNARMSSMPPPPTPESSTASSPALESLGEDFDDSEQGFEARPSVVSVQQTESKRRSLFRSKSSQEPPKSERRNSVGPVSRVADKLDRANSMTYESALSYYAQPAPENIWPGQPRSRASWNYDMGSYEAKRLLNLVEEPTLEHATTISENRLSVVSETTWKCSNPADPANQIYPASTPISRANSDLSLYMPVRRRSIIQTPGVATRANSFRNSPVMTRPNVRFSHPTTPNLSRQPSFESYRGGIISMPPRIADPDTLQRVVTPCEDDYQSTGAFKLGSLRITNGAASPASIEVEKEREGGNSGQSETGVRSDYFSGSQPLESNVVLNEVLQSVEQPPAVIQTIEAPRPRAVSLSPIASSFMSMDVSNQVLGTAADNVAIVTTDSHTYLSDINFSPFVFDDHPLSPKLETTSKTTALEDQLFEDDSQPEYSSVEVLDVRLDPSAKSQHGQAPANAMQKTFERADSGFISAKSPVSEFAHKPLTKADSGYSSNVSLQTDETYPPPQREPPPPPVPPKNFIPSSASPRKSHSAHGQAKGGFRSASNASRRSRQIPKPISCVLPYDSTGPRSPGSMSLTPMSTRSGRSDNSGSTLSIGSGTRRPSKLQRLLSGARRPATGPLTVHTTHVLEKTDIPSIPQDVEHKLHEHSGLFPMTTKRLALKPRSSKDTLRTIFSVGSVEANFEAASVIPSVPTVPTVLEVEAESSDTPETKQAARRHTLQLMSLSLAQVAAQVMPRKPIARKPIPTRQEPVKGSIQQESEETTISIESGLPVEAQVTTHNSANIDMCSTGSSLETPSPFLPSPLLARAQFIRNKPRTPPPVSMVTRRPMSLRVPPPLRPQSSTASLGRKASRESLQDGSFTQPLMRTASQGSIHGQPYRQQTVINSPDSSVSAPIPPMDPRRIMSFRQSQYSSQNKTPRWDVQTDHGMTRRPSQTSLNGVSRHSSLSSSHSQDGLWIQRPASAQAWQVRTPQPPLRHRSSYDGYSHQQSRPQQGFAPSMSNGYTAPSKPAFDPGSMNHYDPVAGERTQYGRYPPHVPRGNHHRNQSVSYESNIPYRVLHSYNSPAYRNAPIWG</sequence>
<feature type="region of interest" description="Disordered" evidence="1">
    <location>
        <begin position="336"/>
        <end position="363"/>
    </location>
</feature>
<feature type="compositionally biased region" description="Polar residues" evidence="1">
    <location>
        <begin position="274"/>
        <end position="285"/>
    </location>
</feature>
<feature type="compositionally biased region" description="Polar residues" evidence="1">
    <location>
        <begin position="955"/>
        <end position="964"/>
    </location>
</feature>
<feature type="compositionally biased region" description="Low complexity" evidence="1">
    <location>
        <begin position="27"/>
        <end position="57"/>
    </location>
</feature>
<feature type="compositionally biased region" description="Polar residues" evidence="1">
    <location>
        <begin position="352"/>
        <end position="363"/>
    </location>
</feature>
<proteinExistence type="predicted"/>
<comment type="caution">
    <text evidence="2">The sequence shown here is derived from an EMBL/GenBank/DDBJ whole genome shotgun (WGS) entry which is preliminary data.</text>
</comment>
<name>A0AA40C913_9PEZI</name>
<feature type="compositionally biased region" description="Pro residues" evidence="1">
    <location>
        <begin position="549"/>
        <end position="565"/>
    </location>
</feature>
<feature type="region of interest" description="Disordered" evidence="1">
    <location>
        <begin position="262"/>
        <end position="285"/>
    </location>
</feature>
<feature type="compositionally biased region" description="Basic and acidic residues" evidence="1">
    <location>
        <begin position="965"/>
        <end position="975"/>
    </location>
</feature>
<protein>
    <submittedName>
        <fullName evidence="2">Uncharacterized protein</fullName>
    </submittedName>
</protein>
<feature type="compositionally biased region" description="Low complexity" evidence="1">
    <location>
        <begin position="988"/>
        <end position="998"/>
    </location>
</feature>
<organism evidence="2 3">
    <name type="scientific">Bombardia bombarda</name>
    <dbReference type="NCBI Taxonomy" id="252184"/>
    <lineage>
        <taxon>Eukaryota</taxon>
        <taxon>Fungi</taxon>
        <taxon>Dikarya</taxon>
        <taxon>Ascomycota</taxon>
        <taxon>Pezizomycotina</taxon>
        <taxon>Sordariomycetes</taxon>
        <taxon>Sordariomycetidae</taxon>
        <taxon>Sordariales</taxon>
        <taxon>Lasiosphaeriaceae</taxon>
        <taxon>Bombardia</taxon>
    </lineage>
</organism>